<comment type="caution">
    <text evidence="1">The sequence shown here is derived from an EMBL/GenBank/DDBJ whole genome shotgun (WGS) entry which is preliminary data.</text>
</comment>
<evidence type="ECO:0000313" key="2">
    <source>
        <dbReference type="Proteomes" id="UP000798662"/>
    </source>
</evidence>
<dbReference type="EMBL" id="CM020618">
    <property type="protein sequence ID" value="KAK1858473.1"/>
    <property type="molecule type" value="Genomic_DNA"/>
</dbReference>
<organism evidence="1 2">
    <name type="scientific">Pyropia yezoensis</name>
    <name type="common">Susabi-nori</name>
    <name type="synonym">Porphyra yezoensis</name>
    <dbReference type="NCBI Taxonomy" id="2788"/>
    <lineage>
        <taxon>Eukaryota</taxon>
        <taxon>Rhodophyta</taxon>
        <taxon>Bangiophyceae</taxon>
        <taxon>Bangiales</taxon>
        <taxon>Bangiaceae</taxon>
        <taxon>Pyropia</taxon>
    </lineage>
</organism>
<name>A0ACC3BKM3_PYRYE</name>
<accession>A0ACC3BKM3</accession>
<gene>
    <name evidence="1" type="ORF">I4F81_001078</name>
</gene>
<protein>
    <submittedName>
        <fullName evidence="1">Uncharacterized protein</fullName>
    </submittedName>
</protein>
<sequence>MHTARARRPPPPPHHPAPASAAAPARPVAGAPPDRPSWLPRRLRPPALLRLTRRPPLRLGGWLATDAAAAETGAAAADGLAGFSAAAASKPSSPAAECKPRSVVAVAGPPGTSDEAVVLGWDDAPLYLHRAGILSGYRVGGTRLSALRALFTPHNEAGNVWTMLIGLAVATALYAIAARRLNGVPKTSLPPLAAALPCGPLLPFRLLYGAVAVHNPASVGLHLWIGRSAGSRRVWRTADVALIQVASVALAVGLSMPLAVEVGRATAAATPAKGGGAGLGGWPLAWWLWLAAVATLFLANVGSTMVFRRVWTIGKARLTRDMAVIVACYLLPMVVHAVWWAVTGAPGGSVGGGGAWSSPLTPTPASAREAAMWGLVAAASVGTGGLLYAKHWPELWAPGRFDVVGHSHQWMHIAAFMAHWAEWRFLAALLLPRPEGGAV</sequence>
<proteinExistence type="predicted"/>
<reference evidence="1" key="1">
    <citation type="submission" date="2019-11" db="EMBL/GenBank/DDBJ databases">
        <title>Nori genome reveals adaptations in red seaweeds to the harsh intertidal environment.</title>
        <authorList>
            <person name="Wang D."/>
            <person name="Mao Y."/>
        </authorList>
    </citation>
    <scope>NUCLEOTIDE SEQUENCE</scope>
    <source>
        <tissue evidence="1">Gametophyte</tissue>
    </source>
</reference>
<dbReference type="Proteomes" id="UP000798662">
    <property type="component" value="Chromosome 1"/>
</dbReference>
<keyword evidence="2" id="KW-1185">Reference proteome</keyword>
<evidence type="ECO:0000313" key="1">
    <source>
        <dbReference type="EMBL" id="KAK1858473.1"/>
    </source>
</evidence>